<dbReference type="Pfam" id="PF00436">
    <property type="entry name" value="SSB"/>
    <property type="match status" value="1"/>
</dbReference>
<dbReference type="SUPFAM" id="SSF50249">
    <property type="entry name" value="Nucleic acid-binding proteins"/>
    <property type="match status" value="1"/>
</dbReference>
<name>A0A7C4AS68_9BACT</name>
<feature type="compositionally biased region" description="Polar residues" evidence="4">
    <location>
        <begin position="126"/>
        <end position="135"/>
    </location>
</feature>
<dbReference type="EMBL" id="DTGT01000228">
    <property type="protein sequence ID" value="HGH61082.1"/>
    <property type="molecule type" value="Genomic_DNA"/>
</dbReference>
<dbReference type="GO" id="GO:0003697">
    <property type="term" value="F:single-stranded DNA binding"/>
    <property type="evidence" value="ECO:0007669"/>
    <property type="project" value="UniProtKB-UniRule"/>
</dbReference>
<evidence type="ECO:0000256" key="3">
    <source>
        <dbReference type="PIRNR" id="PIRNR002070"/>
    </source>
</evidence>
<evidence type="ECO:0000256" key="1">
    <source>
        <dbReference type="ARBA" id="ARBA00023125"/>
    </source>
</evidence>
<dbReference type="PANTHER" id="PTHR10302">
    <property type="entry name" value="SINGLE-STRANDED DNA-BINDING PROTEIN"/>
    <property type="match status" value="1"/>
</dbReference>
<keyword evidence="2" id="KW-0233">DNA recombination</keyword>
<sequence>MSQRSLNKVMLLGYLGRDPEVRYTSSGRAVATFTLATSQRWKDQDGTEQERTEWHRIVAWGKLGEICGDYLSKGKQVFLEGRIQSREWEDQDGNKRTTYEIVANDIIMVGSAGAQQPRSEEAPRRQAQTPQGKSTPPSSRGDDRYPPPPSDDDIPF</sequence>
<dbReference type="PROSITE" id="PS50935">
    <property type="entry name" value="SSB"/>
    <property type="match status" value="1"/>
</dbReference>
<gene>
    <name evidence="5" type="ORF">ENV54_07280</name>
</gene>
<keyword evidence="2" id="KW-0227">DNA damage</keyword>
<reference evidence="5" key="1">
    <citation type="journal article" date="2020" name="mSystems">
        <title>Genome- and Community-Level Interaction Insights into Carbon Utilization and Element Cycling Functions of Hydrothermarchaeota in Hydrothermal Sediment.</title>
        <authorList>
            <person name="Zhou Z."/>
            <person name="Liu Y."/>
            <person name="Xu W."/>
            <person name="Pan J."/>
            <person name="Luo Z.H."/>
            <person name="Li M."/>
        </authorList>
    </citation>
    <scope>NUCLEOTIDE SEQUENCE [LARGE SCALE GENOMIC DNA]</scope>
    <source>
        <strain evidence="5">SpSt-769</strain>
    </source>
</reference>
<organism evidence="5">
    <name type="scientific">Desulfomonile tiedjei</name>
    <dbReference type="NCBI Taxonomy" id="2358"/>
    <lineage>
        <taxon>Bacteria</taxon>
        <taxon>Pseudomonadati</taxon>
        <taxon>Thermodesulfobacteriota</taxon>
        <taxon>Desulfomonilia</taxon>
        <taxon>Desulfomonilales</taxon>
        <taxon>Desulfomonilaceae</taxon>
        <taxon>Desulfomonile</taxon>
    </lineage>
</organism>
<dbReference type="GO" id="GO:0006310">
    <property type="term" value="P:DNA recombination"/>
    <property type="evidence" value="ECO:0007669"/>
    <property type="project" value="UniProtKB-UniRule"/>
</dbReference>
<proteinExistence type="inferred from homology"/>
<keyword evidence="2" id="KW-0235">DNA replication</keyword>
<dbReference type="AlphaFoldDB" id="A0A7C4AS68"/>
<evidence type="ECO:0000256" key="4">
    <source>
        <dbReference type="SAM" id="MobiDB-lite"/>
    </source>
</evidence>
<dbReference type="Gene3D" id="2.40.50.140">
    <property type="entry name" value="Nucleic acid-binding proteins"/>
    <property type="match status" value="1"/>
</dbReference>
<feature type="short sequence motif" description="Important for interaction with partner proteins" evidence="2">
    <location>
        <begin position="151"/>
        <end position="156"/>
    </location>
</feature>
<dbReference type="GO" id="GO:0006260">
    <property type="term" value="P:DNA replication"/>
    <property type="evidence" value="ECO:0007669"/>
    <property type="project" value="UniProtKB-UniRule"/>
</dbReference>
<dbReference type="GO" id="GO:0006281">
    <property type="term" value="P:DNA repair"/>
    <property type="evidence" value="ECO:0007669"/>
    <property type="project" value="UniProtKB-UniRule"/>
</dbReference>
<accession>A0A7C4AS68</accession>
<comment type="function">
    <text evidence="2">Plays an important role in DNA replication, recombination and repair. Binds to ssDNA and to an array of partner proteins to recruit them to their sites of action during DNA metabolism.</text>
</comment>
<comment type="subunit">
    <text evidence="2">Homotetramer.</text>
</comment>
<protein>
    <recommendedName>
        <fullName evidence="2 3">Single-stranded DNA-binding protein</fullName>
        <shortName evidence="2">SSB</shortName>
    </recommendedName>
</protein>
<feature type="region of interest" description="Disordered" evidence="4">
    <location>
        <begin position="110"/>
        <end position="156"/>
    </location>
</feature>
<dbReference type="PIRSF" id="PIRSF002070">
    <property type="entry name" value="SSB"/>
    <property type="match status" value="1"/>
</dbReference>
<comment type="caution">
    <text evidence="2">Lacks conserved residue(s) required for the propagation of feature annotation.</text>
</comment>
<dbReference type="NCBIfam" id="TIGR00621">
    <property type="entry name" value="ssb"/>
    <property type="match status" value="1"/>
</dbReference>
<evidence type="ECO:0000256" key="2">
    <source>
        <dbReference type="HAMAP-Rule" id="MF_00984"/>
    </source>
</evidence>
<dbReference type="GO" id="GO:0009295">
    <property type="term" value="C:nucleoid"/>
    <property type="evidence" value="ECO:0007669"/>
    <property type="project" value="TreeGrafter"/>
</dbReference>
<dbReference type="HAMAP" id="MF_00984">
    <property type="entry name" value="SSB"/>
    <property type="match status" value="1"/>
</dbReference>
<dbReference type="CDD" id="cd04496">
    <property type="entry name" value="SSB_OBF"/>
    <property type="match status" value="1"/>
</dbReference>
<dbReference type="PANTHER" id="PTHR10302:SF27">
    <property type="entry name" value="SINGLE-STRANDED DNA-BINDING PROTEIN"/>
    <property type="match status" value="1"/>
</dbReference>
<comment type="caution">
    <text evidence="5">The sequence shown here is derived from an EMBL/GenBank/DDBJ whole genome shotgun (WGS) entry which is preliminary data.</text>
</comment>
<keyword evidence="1 2" id="KW-0238">DNA-binding</keyword>
<dbReference type="InterPro" id="IPR012340">
    <property type="entry name" value="NA-bd_OB-fold"/>
</dbReference>
<dbReference type="InterPro" id="IPR000424">
    <property type="entry name" value="Primosome_PriB/ssb"/>
</dbReference>
<evidence type="ECO:0000313" key="5">
    <source>
        <dbReference type="EMBL" id="HGH61082.1"/>
    </source>
</evidence>
<keyword evidence="2" id="KW-0234">DNA repair</keyword>
<dbReference type="InterPro" id="IPR011344">
    <property type="entry name" value="ssDNA-bd"/>
</dbReference>